<sequence>MHHTTDLVITKGSFAKLCITGNGPICESYHFHRPAPLLPSTPVMKLRLLPSKPSRAYPESEKKNKKKEKSDDAAAVDPLGYGRVAIVTGCASGIGLACTQLLLAHQFSVCGLDAAPFDYNLLLEAHHGRFHFTRRDLTEPGACEEGVRICLHTFGNRVDLLVNVAGVMDNFASADAVTDDVWNRVLAVNLTVPVMMMRSAIPFMRERGGSIVNVASTAGVSGAVAGVAYTASKHGLGIRCNAVLPGAIDSSIGKAIISGAGAGGDDKAGTAAWDAEAFAEVEPVHALQARPTEATPAITPHEVARTIIFLSSDAARTLNGVSLPVDQAWGVV</sequence>
<comment type="similarity">
    <text evidence="1">Belongs to the short-chain dehydrogenases/reductases (SDR) family.</text>
</comment>
<dbReference type="Pfam" id="PF00106">
    <property type="entry name" value="adh_short"/>
    <property type="match status" value="1"/>
</dbReference>
<dbReference type="AlphaFoldDB" id="A0A507ANT3"/>
<reference evidence="4 5" key="1">
    <citation type="submission" date="2019-06" db="EMBL/GenBank/DDBJ databases">
        <title>Draft genome sequence of the filamentous fungus Phialemoniopsis curvata isolated from diesel fuel.</title>
        <authorList>
            <person name="Varaljay V.A."/>
            <person name="Lyon W.J."/>
            <person name="Crouch A.L."/>
            <person name="Drake C.E."/>
            <person name="Hollomon J.M."/>
            <person name="Nadeau L.J."/>
            <person name="Nunn H.S."/>
            <person name="Stevenson B.S."/>
            <person name="Bojanowski C.L."/>
            <person name="Crookes-Goodson W.J."/>
        </authorList>
    </citation>
    <scope>NUCLEOTIDE SEQUENCE [LARGE SCALE GENOMIC DNA]</scope>
    <source>
        <strain evidence="4 5">D216</strain>
    </source>
</reference>
<dbReference type="STRING" id="1093900.A0A507ANT3"/>
<dbReference type="InterPro" id="IPR002347">
    <property type="entry name" value="SDR_fam"/>
</dbReference>
<dbReference type="SUPFAM" id="SSF51735">
    <property type="entry name" value="NAD(P)-binding Rossmann-fold domains"/>
    <property type="match status" value="1"/>
</dbReference>
<evidence type="ECO:0000313" key="5">
    <source>
        <dbReference type="Proteomes" id="UP000319257"/>
    </source>
</evidence>
<accession>A0A507ANT3</accession>
<gene>
    <name evidence="4" type="ORF">E0L32_009546</name>
</gene>
<proteinExistence type="inferred from homology"/>
<dbReference type="InParanoid" id="A0A507ANT3"/>
<name>A0A507ANT3_9PEZI</name>
<feature type="region of interest" description="Disordered" evidence="3">
    <location>
        <begin position="53"/>
        <end position="72"/>
    </location>
</feature>
<feature type="compositionally biased region" description="Basic and acidic residues" evidence="3">
    <location>
        <begin position="58"/>
        <end position="72"/>
    </location>
</feature>
<protein>
    <submittedName>
        <fullName evidence="4">Uncharacterized protein</fullName>
    </submittedName>
</protein>
<organism evidence="4 5">
    <name type="scientific">Thyridium curvatum</name>
    <dbReference type="NCBI Taxonomy" id="1093900"/>
    <lineage>
        <taxon>Eukaryota</taxon>
        <taxon>Fungi</taxon>
        <taxon>Dikarya</taxon>
        <taxon>Ascomycota</taxon>
        <taxon>Pezizomycotina</taxon>
        <taxon>Sordariomycetes</taxon>
        <taxon>Sordariomycetidae</taxon>
        <taxon>Thyridiales</taxon>
        <taxon>Thyridiaceae</taxon>
        <taxon>Thyridium</taxon>
    </lineage>
</organism>
<dbReference type="InterPro" id="IPR036291">
    <property type="entry name" value="NAD(P)-bd_dom_sf"/>
</dbReference>
<evidence type="ECO:0000256" key="2">
    <source>
        <dbReference type="ARBA" id="ARBA00023002"/>
    </source>
</evidence>
<evidence type="ECO:0000256" key="1">
    <source>
        <dbReference type="ARBA" id="ARBA00006484"/>
    </source>
</evidence>
<dbReference type="PANTHER" id="PTHR42760:SF133">
    <property type="entry name" value="3-OXOACYL-[ACYL-CARRIER-PROTEIN] REDUCTASE"/>
    <property type="match status" value="1"/>
</dbReference>
<dbReference type="CDD" id="cd05233">
    <property type="entry name" value="SDR_c"/>
    <property type="match status" value="1"/>
</dbReference>
<dbReference type="PRINTS" id="PR00081">
    <property type="entry name" value="GDHRDH"/>
</dbReference>
<dbReference type="EMBL" id="SKBQ01000070">
    <property type="protein sequence ID" value="TPX08967.1"/>
    <property type="molecule type" value="Genomic_DNA"/>
</dbReference>
<dbReference type="PANTHER" id="PTHR42760">
    <property type="entry name" value="SHORT-CHAIN DEHYDROGENASES/REDUCTASES FAMILY MEMBER"/>
    <property type="match status" value="1"/>
</dbReference>
<dbReference type="RefSeq" id="XP_030990678.1">
    <property type="nucleotide sequence ID" value="XM_031144523.1"/>
</dbReference>
<keyword evidence="5" id="KW-1185">Reference proteome</keyword>
<dbReference type="OrthoDB" id="1274115at2759"/>
<dbReference type="GeneID" id="41976993"/>
<evidence type="ECO:0000313" key="4">
    <source>
        <dbReference type="EMBL" id="TPX08967.1"/>
    </source>
</evidence>
<evidence type="ECO:0000256" key="3">
    <source>
        <dbReference type="SAM" id="MobiDB-lite"/>
    </source>
</evidence>
<keyword evidence="2" id="KW-0560">Oxidoreductase</keyword>
<dbReference type="GO" id="GO:0016616">
    <property type="term" value="F:oxidoreductase activity, acting on the CH-OH group of donors, NAD or NADP as acceptor"/>
    <property type="evidence" value="ECO:0007669"/>
    <property type="project" value="TreeGrafter"/>
</dbReference>
<dbReference type="Proteomes" id="UP000319257">
    <property type="component" value="Unassembled WGS sequence"/>
</dbReference>
<dbReference type="Gene3D" id="3.40.50.720">
    <property type="entry name" value="NAD(P)-binding Rossmann-like Domain"/>
    <property type="match status" value="1"/>
</dbReference>
<comment type="caution">
    <text evidence="4">The sequence shown here is derived from an EMBL/GenBank/DDBJ whole genome shotgun (WGS) entry which is preliminary data.</text>
</comment>